<dbReference type="EMBL" id="JACRDE010000165">
    <property type="protein sequence ID" value="MBI5248982.1"/>
    <property type="molecule type" value="Genomic_DNA"/>
</dbReference>
<feature type="transmembrane region" description="Helical" evidence="1">
    <location>
        <begin position="68"/>
        <end position="89"/>
    </location>
</feature>
<gene>
    <name evidence="3" type="ORF">HY912_05755</name>
</gene>
<feature type="non-terminal residue" evidence="3">
    <location>
        <position position="1"/>
    </location>
</feature>
<feature type="transmembrane region" description="Helical" evidence="1">
    <location>
        <begin position="39"/>
        <end position="61"/>
    </location>
</feature>
<protein>
    <recommendedName>
        <fullName evidence="2">DUF2231 domain-containing protein</fullName>
    </recommendedName>
</protein>
<feature type="domain" description="DUF2231" evidence="2">
    <location>
        <begin position="37"/>
        <end position="169"/>
    </location>
</feature>
<comment type="caution">
    <text evidence="3">The sequence shown here is derived from an EMBL/GenBank/DDBJ whole genome shotgun (WGS) entry which is preliminary data.</text>
</comment>
<keyword evidence="1" id="KW-0472">Membrane</keyword>
<evidence type="ECO:0000313" key="3">
    <source>
        <dbReference type="EMBL" id="MBI5248982.1"/>
    </source>
</evidence>
<feature type="transmembrane region" description="Helical" evidence="1">
    <location>
        <begin position="109"/>
        <end position="128"/>
    </location>
</feature>
<accession>A0A9D6Z2W3</accession>
<evidence type="ECO:0000259" key="2">
    <source>
        <dbReference type="Pfam" id="PF09990"/>
    </source>
</evidence>
<keyword evidence="1" id="KW-0812">Transmembrane</keyword>
<feature type="transmembrane region" description="Helical" evidence="1">
    <location>
        <begin position="140"/>
        <end position="161"/>
    </location>
</feature>
<dbReference type="Pfam" id="PF09990">
    <property type="entry name" value="DUF2231"/>
    <property type="match status" value="1"/>
</dbReference>
<dbReference type="AlphaFoldDB" id="A0A9D6Z2W3"/>
<name>A0A9D6Z2W3_9BACT</name>
<proteinExistence type="predicted"/>
<reference evidence="3" key="1">
    <citation type="submission" date="2020-07" db="EMBL/GenBank/DDBJ databases">
        <title>Huge and variable diversity of episymbiotic CPR bacteria and DPANN archaea in groundwater ecosystems.</title>
        <authorList>
            <person name="He C.Y."/>
            <person name="Keren R."/>
            <person name="Whittaker M."/>
            <person name="Farag I.F."/>
            <person name="Doudna J."/>
            <person name="Cate J.H.D."/>
            <person name="Banfield J.F."/>
        </authorList>
    </citation>
    <scope>NUCLEOTIDE SEQUENCE</scope>
    <source>
        <strain evidence="3">NC_groundwater_1664_Pr3_B-0.1um_52_9</strain>
    </source>
</reference>
<dbReference type="InterPro" id="IPR019251">
    <property type="entry name" value="DUF2231_TM"/>
</dbReference>
<keyword evidence="1" id="KW-1133">Transmembrane helix</keyword>
<evidence type="ECO:0000256" key="1">
    <source>
        <dbReference type="SAM" id="Phobius"/>
    </source>
</evidence>
<organism evidence="3 4">
    <name type="scientific">Desulfomonile tiedjei</name>
    <dbReference type="NCBI Taxonomy" id="2358"/>
    <lineage>
        <taxon>Bacteria</taxon>
        <taxon>Pseudomonadati</taxon>
        <taxon>Thermodesulfobacteriota</taxon>
        <taxon>Desulfomonilia</taxon>
        <taxon>Desulfomonilales</taxon>
        <taxon>Desulfomonilaceae</taxon>
        <taxon>Desulfomonile</taxon>
    </lineage>
</organism>
<dbReference type="Proteomes" id="UP000807825">
    <property type="component" value="Unassembled WGS sequence"/>
</dbReference>
<sequence length="171" mass="19061">FETVGLLASQEKQPTDGFRARIEAFLDSYPWFRRHPHPAMVHFPVSFLIGAPVLNTLALVANSPRTEWAAYCCLLIATASIPPSIASGYFTWWVNYEFRDSRIIAKKRLLAWLAIAVALVEVAARSFFLEDPIDIRSVSVWLYAGALWGLAAIASCIGFLGGKLVFPYESH</sequence>
<evidence type="ECO:0000313" key="4">
    <source>
        <dbReference type="Proteomes" id="UP000807825"/>
    </source>
</evidence>